<dbReference type="Proteomes" id="UP000271098">
    <property type="component" value="Unassembled WGS sequence"/>
</dbReference>
<organism evidence="4">
    <name type="scientific">Gongylonema pulchrum</name>
    <dbReference type="NCBI Taxonomy" id="637853"/>
    <lineage>
        <taxon>Eukaryota</taxon>
        <taxon>Metazoa</taxon>
        <taxon>Ecdysozoa</taxon>
        <taxon>Nematoda</taxon>
        <taxon>Chromadorea</taxon>
        <taxon>Rhabditida</taxon>
        <taxon>Spirurina</taxon>
        <taxon>Spiruromorpha</taxon>
        <taxon>Spiruroidea</taxon>
        <taxon>Gongylonematidae</taxon>
        <taxon>Gongylonema</taxon>
    </lineage>
</organism>
<evidence type="ECO:0000313" key="2">
    <source>
        <dbReference type="EMBL" id="VDN41352.1"/>
    </source>
</evidence>
<name>A0A183EQW0_9BILA</name>
<proteinExistence type="predicted"/>
<gene>
    <name evidence="2" type="ORF">GPUH_LOCUS23349</name>
</gene>
<keyword evidence="3" id="KW-1185">Reference proteome</keyword>
<evidence type="ECO:0000256" key="1">
    <source>
        <dbReference type="SAM" id="MobiDB-lite"/>
    </source>
</evidence>
<sequence length="98" mass="10980">MKPSVCPNNALKRKKPSKMDKQKATGKPKVEPKKTEPKEIRTSEPPVKTKISDLLKAKATKISPPNRPATETPPKTIETLRKITTTCEKKATRTVLYQ</sequence>
<evidence type="ECO:0000313" key="3">
    <source>
        <dbReference type="Proteomes" id="UP000271098"/>
    </source>
</evidence>
<reference evidence="4" key="1">
    <citation type="submission" date="2016-06" db="UniProtKB">
        <authorList>
            <consortium name="WormBaseParasite"/>
        </authorList>
    </citation>
    <scope>IDENTIFICATION</scope>
</reference>
<feature type="compositionally biased region" description="Basic and acidic residues" evidence="1">
    <location>
        <begin position="17"/>
        <end position="42"/>
    </location>
</feature>
<reference evidence="2 3" key="2">
    <citation type="submission" date="2018-11" db="EMBL/GenBank/DDBJ databases">
        <authorList>
            <consortium name="Pathogen Informatics"/>
        </authorList>
    </citation>
    <scope>NUCLEOTIDE SEQUENCE [LARGE SCALE GENOMIC DNA]</scope>
</reference>
<feature type="region of interest" description="Disordered" evidence="1">
    <location>
        <begin position="1"/>
        <end position="49"/>
    </location>
</feature>
<dbReference type="AlphaFoldDB" id="A0A183EQW0"/>
<dbReference type="WBParaSite" id="GPUH_0002338101-mRNA-1">
    <property type="protein sequence ID" value="GPUH_0002338101-mRNA-1"/>
    <property type="gene ID" value="GPUH_0002338101"/>
</dbReference>
<protein>
    <submittedName>
        <fullName evidence="4">Titin</fullName>
    </submittedName>
</protein>
<dbReference type="EMBL" id="UYRT01097571">
    <property type="protein sequence ID" value="VDN41352.1"/>
    <property type="molecule type" value="Genomic_DNA"/>
</dbReference>
<accession>A0A183EQW0</accession>
<evidence type="ECO:0000313" key="4">
    <source>
        <dbReference type="WBParaSite" id="GPUH_0002338101-mRNA-1"/>
    </source>
</evidence>